<proteinExistence type="predicted"/>
<reference evidence="1" key="1">
    <citation type="journal article" date="2014" name="Front. Microbiol.">
        <title>High frequency of phylogenetically diverse reductive dehalogenase-homologous genes in deep subseafloor sedimentary metagenomes.</title>
        <authorList>
            <person name="Kawai M."/>
            <person name="Futagami T."/>
            <person name="Toyoda A."/>
            <person name="Takaki Y."/>
            <person name="Nishi S."/>
            <person name="Hori S."/>
            <person name="Arai W."/>
            <person name="Tsubouchi T."/>
            <person name="Morono Y."/>
            <person name="Uchiyama I."/>
            <person name="Ito T."/>
            <person name="Fujiyama A."/>
            <person name="Inagaki F."/>
            <person name="Takami H."/>
        </authorList>
    </citation>
    <scope>NUCLEOTIDE SEQUENCE</scope>
    <source>
        <strain evidence="1">Expedition CK06-06</strain>
    </source>
</reference>
<comment type="caution">
    <text evidence="1">The sequence shown here is derived from an EMBL/GenBank/DDBJ whole genome shotgun (WGS) entry which is preliminary data.</text>
</comment>
<dbReference type="AlphaFoldDB" id="X1R6S7"/>
<evidence type="ECO:0000313" key="1">
    <source>
        <dbReference type="EMBL" id="GAI51319.1"/>
    </source>
</evidence>
<feature type="non-terminal residue" evidence="1">
    <location>
        <position position="1"/>
    </location>
</feature>
<protein>
    <submittedName>
        <fullName evidence="1">Uncharacterized protein</fullName>
    </submittedName>
</protein>
<gene>
    <name evidence="1" type="ORF">S06H3_54497</name>
</gene>
<organism evidence="1">
    <name type="scientific">marine sediment metagenome</name>
    <dbReference type="NCBI Taxonomy" id="412755"/>
    <lineage>
        <taxon>unclassified sequences</taxon>
        <taxon>metagenomes</taxon>
        <taxon>ecological metagenomes</taxon>
    </lineage>
</organism>
<dbReference type="EMBL" id="BARV01034861">
    <property type="protein sequence ID" value="GAI51319.1"/>
    <property type="molecule type" value="Genomic_DNA"/>
</dbReference>
<name>X1R6S7_9ZZZZ</name>
<accession>X1R6S7</accession>
<sequence>AAGLNIITLGTVPDGKLWVITSVAVYCTTANPTMVLGKIFDGVDVPIFFGQKGIVADEVYPQVCHIVMKKDDEIRFYWEGCALNDGIESAAFGYQVALY</sequence>